<feature type="region of interest" description="Disordered" evidence="1">
    <location>
        <begin position="1"/>
        <end position="424"/>
    </location>
</feature>
<feature type="compositionally biased region" description="Polar residues" evidence="1">
    <location>
        <begin position="281"/>
        <end position="302"/>
    </location>
</feature>
<feature type="compositionally biased region" description="Low complexity" evidence="1">
    <location>
        <begin position="251"/>
        <end position="263"/>
    </location>
</feature>
<dbReference type="Proteomes" id="UP001320420">
    <property type="component" value="Unassembled WGS sequence"/>
</dbReference>
<feature type="compositionally biased region" description="Acidic residues" evidence="1">
    <location>
        <begin position="656"/>
        <end position="667"/>
    </location>
</feature>
<dbReference type="GO" id="GO:0000011">
    <property type="term" value="P:vacuole inheritance"/>
    <property type="evidence" value="ECO:0007669"/>
    <property type="project" value="TreeGrafter"/>
</dbReference>
<feature type="compositionally biased region" description="Polar residues" evidence="1">
    <location>
        <begin position="309"/>
        <end position="335"/>
    </location>
</feature>
<feature type="compositionally biased region" description="Basic and acidic residues" evidence="1">
    <location>
        <begin position="266"/>
        <end position="280"/>
    </location>
</feature>
<keyword evidence="2" id="KW-0812">Transmembrane</keyword>
<keyword evidence="2" id="KW-1133">Transmembrane helix</keyword>
<sequence>MANSTTNMDTSVSSLNSADNDASATSSANVDTQPSKWTSASTSLTASPLVSRESSPTRPAIRPGRTSRTSTSGSASAYTSRKNSAQDPSPSRTRSGIPTPSPTPRQQLSSSTTPTLPPPRSEPASSSSVPQKPSIVSEVSKESPRWPVSPRLKSPPPHLSKPAVPPASLKNDSDSEPPAINVQRATPSPQVNPASQPVSDNETDDAQLQPGMRTPARGPSSGSSPLETVQEVSQPNSPNPGLDAAIEKLAETAAAQATSQSGAVDKSADKMIIKTEHSLHNAESGSDSGSVNAATRRSSTQALPPLLHSRQSSTAVKFGNRGQTTGESSSRNMTVETEKVENMQKLSLAPNVGAQGANGSLRTKPSTETIKPKKEKKKHSRKPAAVSSGTGETPCFLPTTTLGYDRSTRPTSSMSCRSPARSSIGQGSFVDEASMSLSIRPLPPGKAHSRAASITAHMSNLLTGGPRAASSKADIFEAKVASAVEEANSSDSDETFVYDSNPPDVSERPRRFHSRTPSAASIASQVDRNGMRSIHSVLDNNAPNAPMKKNMKFVNTFSNTVAEGVLLDDDGRGTGRSNVGSARGTGRHHHPGGRWGRNNGNHLSLFDNESPFPAATRTKFSSNNSRQSSNPPSPRLNPGRTWMSNKRHLQRSNAYDMDDTTGADDESTPLILSGTVRSSRSGRNRRTPLSRNVEAQNYPQRPSFLNRFASCLVLTVMLLLVITGAIGFMFATSQPLTDIKLVKIGNVLASEQELMLDISVKAHNPNVVVVMVDSADLEVFAKSPHAGTDSDWWRHPDGRLQDEFGTLDDPIDDPPNDETSPNMRLGNILEFDSPLSYEGSFFQSGISVSTGSLRLVRPGNGTTSGSERWERIISDDFILIVKGVLKYTLPLSQRVRSVSIAGRTTVKPNSANDPTLSPNGTDVGIL</sequence>
<feature type="compositionally biased region" description="Polar residues" evidence="1">
    <location>
        <begin position="220"/>
        <end position="236"/>
    </location>
</feature>
<evidence type="ECO:0000256" key="1">
    <source>
        <dbReference type="SAM" id="MobiDB-lite"/>
    </source>
</evidence>
<dbReference type="AlphaFoldDB" id="A0AAN9YSW5"/>
<name>A0AAN9YSW5_9PEZI</name>
<dbReference type="EMBL" id="JAKJXP020000009">
    <property type="protein sequence ID" value="KAK7756006.1"/>
    <property type="molecule type" value="Genomic_DNA"/>
</dbReference>
<feature type="compositionally biased region" description="Low complexity" evidence="1">
    <location>
        <begin position="104"/>
        <end position="114"/>
    </location>
</feature>
<feature type="compositionally biased region" description="Polar residues" evidence="1">
    <location>
        <begin position="82"/>
        <end position="96"/>
    </location>
</feature>
<keyword evidence="4" id="KW-1185">Reference proteome</keyword>
<dbReference type="GO" id="GO:0010513">
    <property type="term" value="P:positive regulation of phosphatidylinositol biosynthetic process"/>
    <property type="evidence" value="ECO:0007669"/>
    <property type="project" value="TreeGrafter"/>
</dbReference>
<feature type="compositionally biased region" description="Basic residues" evidence="1">
    <location>
        <begin position="373"/>
        <end position="382"/>
    </location>
</feature>
<dbReference type="Pfam" id="PF12751">
    <property type="entry name" value="Vac7"/>
    <property type="match status" value="2"/>
</dbReference>
<feature type="compositionally biased region" description="Polar residues" evidence="1">
    <location>
        <begin position="183"/>
        <end position="200"/>
    </location>
</feature>
<feature type="compositionally biased region" description="Polar residues" evidence="1">
    <location>
        <begin position="906"/>
        <end position="920"/>
    </location>
</feature>
<feature type="region of interest" description="Disordered" evidence="1">
    <location>
        <begin position="566"/>
        <end position="688"/>
    </location>
</feature>
<dbReference type="PANTHER" id="PTHR28258:SF1">
    <property type="entry name" value="VACUOLAR SEGREGATION PROTEIN 7"/>
    <property type="match status" value="1"/>
</dbReference>
<feature type="region of interest" description="Disordered" evidence="1">
    <location>
        <begin position="487"/>
        <end position="521"/>
    </location>
</feature>
<feature type="region of interest" description="Disordered" evidence="1">
    <location>
        <begin position="905"/>
        <end position="926"/>
    </location>
</feature>
<accession>A0AAN9YSW5</accession>
<evidence type="ECO:0000256" key="2">
    <source>
        <dbReference type="SAM" id="Phobius"/>
    </source>
</evidence>
<dbReference type="GO" id="GO:0070772">
    <property type="term" value="C:PAS complex"/>
    <property type="evidence" value="ECO:0007669"/>
    <property type="project" value="TreeGrafter"/>
</dbReference>
<feature type="compositionally biased region" description="Pro residues" evidence="1">
    <location>
        <begin position="153"/>
        <end position="165"/>
    </location>
</feature>
<dbReference type="PANTHER" id="PTHR28258">
    <property type="entry name" value="VACUOLAR SEGREGATION PROTEIN 7"/>
    <property type="match status" value="1"/>
</dbReference>
<dbReference type="GO" id="GO:1903778">
    <property type="term" value="P:protein localization to vacuolar membrane"/>
    <property type="evidence" value="ECO:0007669"/>
    <property type="project" value="TreeGrafter"/>
</dbReference>
<dbReference type="InterPro" id="IPR024260">
    <property type="entry name" value="Vac7"/>
</dbReference>
<reference evidence="3 4" key="1">
    <citation type="submission" date="2024-02" db="EMBL/GenBank/DDBJ databases">
        <title>De novo assembly and annotation of 12 fungi associated with fruit tree decline syndrome in Ontario, Canada.</title>
        <authorList>
            <person name="Sulman M."/>
            <person name="Ellouze W."/>
            <person name="Ilyukhin E."/>
        </authorList>
    </citation>
    <scope>NUCLEOTIDE SEQUENCE [LARGE SCALE GENOMIC DNA]</scope>
    <source>
        <strain evidence="3 4">M11/M66-122</strain>
    </source>
</reference>
<feature type="compositionally biased region" description="Low complexity" evidence="1">
    <location>
        <begin position="412"/>
        <end position="423"/>
    </location>
</feature>
<keyword evidence="2" id="KW-0472">Membrane</keyword>
<comment type="caution">
    <text evidence="3">The sequence shown here is derived from an EMBL/GenBank/DDBJ whole genome shotgun (WGS) entry which is preliminary data.</text>
</comment>
<gene>
    <name evidence="3" type="primary">VAC7</name>
    <name evidence="3" type="ORF">SLS62_001949</name>
</gene>
<proteinExistence type="predicted"/>
<feature type="transmembrane region" description="Helical" evidence="2">
    <location>
        <begin position="707"/>
        <end position="731"/>
    </location>
</feature>
<feature type="compositionally biased region" description="Low complexity" evidence="1">
    <location>
        <begin position="621"/>
        <end position="630"/>
    </location>
</feature>
<protein>
    <submittedName>
        <fullName evidence="3">Vacuolar inheritance and morphology protein</fullName>
    </submittedName>
</protein>
<dbReference type="GO" id="GO:0000329">
    <property type="term" value="C:fungal-type vacuole membrane"/>
    <property type="evidence" value="ECO:0007669"/>
    <property type="project" value="TreeGrafter"/>
</dbReference>
<organism evidence="3 4">
    <name type="scientific">Diatrype stigma</name>
    <dbReference type="NCBI Taxonomy" id="117547"/>
    <lineage>
        <taxon>Eukaryota</taxon>
        <taxon>Fungi</taxon>
        <taxon>Dikarya</taxon>
        <taxon>Ascomycota</taxon>
        <taxon>Pezizomycotina</taxon>
        <taxon>Sordariomycetes</taxon>
        <taxon>Xylariomycetidae</taxon>
        <taxon>Xylariales</taxon>
        <taxon>Diatrypaceae</taxon>
        <taxon>Diatrype</taxon>
    </lineage>
</organism>
<evidence type="ECO:0000313" key="4">
    <source>
        <dbReference type="Proteomes" id="UP001320420"/>
    </source>
</evidence>
<feature type="compositionally biased region" description="Low complexity" evidence="1">
    <location>
        <begin position="62"/>
        <end position="81"/>
    </location>
</feature>
<feature type="compositionally biased region" description="Low complexity" evidence="1">
    <location>
        <begin position="11"/>
        <end position="51"/>
    </location>
</feature>
<evidence type="ECO:0000313" key="3">
    <source>
        <dbReference type="EMBL" id="KAK7756006.1"/>
    </source>
</evidence>
<feature type="compositionally biased region" description="Polar residues" evidence="1">
    <location>
        <begin position="1"/>
        <end position="10"/>
    </location>
</feature>